<evidence type="ECO:0000256" key="3">
    <source>
        <dbReference type="ARBA" id="ARBA00023163"/>
    </source>
</evidence>
<keyword evidence="2" id="KW-0238">DNA-binding</keyword>
<dbReference type="CDD" id="cd06280">
    <property type="entry name" value="PBP1_LacI-like"/>
    <property type="match status" value="1"/>
</dbReference>
<keyword evidence="3" id="KW-0804">Transcription</keyword>
<proteinExistence type="predicted"/>
<dbReference type="GO" id="GO:0000976">
    <property type="term" value="F:transcription cis-regulatory region binding"/>
    <property type="evidence" value="ECO:0007669"/>
    <property type="project" value="TreeGrafter"/>
</dbReference>
<accession>A0A4R1N8I4</accession>
<protein>
    <submittedName>
        <fullName evidence="5">LacI family transcriptional regulator</fullName>
    </submittedName>
</protein>
<dbReference type="Gene3D" id="3.40.50.2300">
    <property type="match status" value="2"/>
</dbReference>
<dbReference type="Pfam" id="PF00356">
    <property type="entry name" value="LacI"/>
    <property type="match status" value="1"/>
</dbReference>
<dbReference type="InterPro" id="IPR000843">
    <property type="entry name" value="HTH_LacI"/>
</dbReference>
<gene>
    <name evidence="5" type="ORF">EZJ58_0986</name>
</gene>
<evidence type="ECO:0000256" key="2">
    <source>
        <dbReference type="ARBA" id="ARBA00023125"/>
    </source>
</evidence>
<comment type="caution">
    <text evidence="5">The sequence shown here is derived from an EMBL/GenBank/DDBJ whole genome shotgun (WGS) entry which is preliminary data.</text>
</comment>
<dbReference type="Proteomes" id="UP000294555">
    <property type="component" value="Unassembled WGS sequence"/>
</dbReference>
<sequence length="343" mass="37471">MQDVAFEAGVSSATVSRVLAGLKAGTSEATALHVLQTARQLGYVVNSVAASLRKEKTYSVGLILADIANPFFAGLARGVEDILRPEGFSILLANTDNKVEEETRLLRLMMEKQVDAVIMSSSASTNDHIVSAMAHGLKVILVDSEIKDTAVDTIVVDNRQGAQNAIDYLIRQGHENIAIVTGSLQASFDQERLAGYYDAFSAQGLTVPEHLIFSSDSTYEGGRRAVKSLLQNNRDISAFFITNNLMTMGTITELVEQGFIIPDDFSLVGFDDMEWYSIFKPAITAIRQPIYQLGRIAAERLLKTLSADIPPSPERIVLNTELLLRNSVASRPVHPDTSPQEKK</sequence>
<dbReference type="GO" id="GO:0003700">
    <property type="term" value="F:DNA-binding transcription factor activity"/>
    <property type="evidence" value="ECO:0007669"/>
    <property type="project" value="TreeGrafter"/>
</dbReference>
<evidence type="ECO:0000256" key="1">
    <source>
        <dbReference type="ARBA" id="ARBA00023015"/>
    </source>
</evidence>
<dbReference type="InterPro" id="IPR028082">
    <property type="entry name" value="Peripla_BP_I"/>
</dbReference>
<reference evidence="5 6" key="1">
    <citation type="submission" date="2019-02" db="EMBL/GenBank/DDBJ databases">
        <title>Investigation of anaerobic lignin degradation for improved lignocellulosic biofuels.</title>
        <authorList>
            <person name="Deangelis K."/>
        </authorList>
    </citation>
    <scope>NUCLEOTIDE SEQUENCE [LARGE SCALE GENOMIC DNA]</scope>
    <source>
        <strain evidence="5 6">159R</strain>
    </source>
</reference>
<dbReference type="InterPro" id="IPR001761">
    <property type="entry name" value="Peripla_BP/Lac1_sug-bd_dom"/>
</dbReference>
<dbReference type="EMBL" id="SJOI01000001">
    <property type="protein sequence ID" value="TCL02947.1"/>
    <property type="molecule type" value="Genomic_DNA"/>
</dbReference>
<dbReference type="OrthoDB" id="5621819at2"/>
<dbReference type="Gene3D" id="1.10.260.40">
    <property type="entry name" value="lambda repressor-like DNA-binding domains"/>
    <property type="match status" value="1"/>
</dbReference>
<dbReference type="PANTHER" id="PTHR30146:SF109">
    <property type="entry name" value="HTH-TYPE TRANSCRIPTIONAL REGULATOR GALS"/>
    <property type="match status" value="1"/>
</dbReference>
<evidence type="ECO:0000259" key="4">
    <source>
        <dbReference type="PROSITE" id="PS50932"/>
    </source>
</evidence>
<dbReference type="PANTHER" id="PTHR30146">
    <property type="entry name" value="LACI-RELATED TRANSCRIPTIONAL REPRESSOR"/>
    <property type="match status" value="1"/>
</dbReference>
<dbReference type="RefSeq" id="WP_132921853.1">
    <property type="nucleotide sequence ID" value="NZ_SJOI01000001.1"/>
</dbReference>
<evidence type="ECO:0000313" key="6">
    <source>
        <dbReference type="Proteomes" id="UP000294555"/>
    </source>
</evidence>
<organism evidence="5 6">
    <name type="scientific">Sodalis ligni</name>
    <dbReference type="NCBI Taxonomy" id="2697027"/>
    <lineage>
        <taxon>Bacteria</taxon>
        <taxon>Pseudomonadati</taxon>
        <taxon>Pseudomonadota</taxon>
        <taxon>Gammaproteobacteria</taxon>
        <taxon>Enterobacterales</taxon>
        <taxon>Bruguierivoracaceae</taxon>
        <taxon>Sodalis</taxon>
    </lineage>
</organism>
<dbReference type="PROSITE" id="PS50932">
    <property type="entry name" value="HTH_LACI_2"/>
    <property type="match status" value="1"/>
</dbReference>
<dbReference type="AlphaFoldDB" id="A0A4R1N8I4"/>
<dbReference type="CDD" id="cd01392">
    <property type="entry name" value="HTH_LacI"/>
    <property type="match status" value="1"/>
</dbReference>
<name>A0A4R1N8I4_9GAMM</name>
<keyword evidence="6" id="KW-1185">Reference proteome</keyword>
<dbReference type="SUPFAM" id="SSF47413">
    <property type="entry name" value="lambda repressor-like DNA-binding domains"/>
    <property type="match status" value="1"/>
</dbReference>
<feature type="domain" description="HTH lacI-type" evidence="4">
    <location>
        <begin position="1"/>
        <end position="54"/>
    </location>
</feature>
<dbReference type="SMART" id="SM00354">
    <property type="entry name" value="HTH_LACI"/>
    <property type="match status" value="1"/>
</dbReference>
<keyword evidence="1" id="KW-0805">Transcription regulation</keyword>
<dbReference type="Pfam" id="PF00532">
    <property type="entry name" value="Peripla_BP_1"/>
    <property type="match status" value="1"/>
</dbReference>
<dbReference type="InterPro" id="IPR010982">
    <property type="entry name" value="Lambda_DNA-bd_dom_sf"/>
</dbReference>
<dbReference type="SUPFAM" id="SSF53822">
    <property type="entry name" value="Periplasmic binding protein-like I"/>
    <property type="match status" value="1"/>
</dbReference>
<evidence type="ECO:0000313" key="5">
    <source>
        <dbReference type="EMBL" id="TCL02947.1"/>
    </source>
</evidence>